<comment type="cofactor">
    <cofactor evidence="1">
        <name>FAD</name>
        <dbReference type="ChEBI" id="CHEBI:57692"/>
    </cofactor>
</comment>
<dbReference type="InterPro" id="IPR051169">
    <property type="entry name" value="NADH-Q_oxidoreductase"/>
</dbReference>
<sequence>MADIVNLVLVGAGHSHLHVAAKADILIRAGASVTLISPGDFWYSGMATGMLGGDYRDSEDRLDPRSLIEKSGGHFVKDRVVAIDRVERQLHLASGDTLPYDLLSLNLGSRVDMPPVAGLEDAAEVWPAKPIETLWKLRQRLESDLADSAILPRLAILGGGPTGVELACNLLGLSERYGRAFDISLISADKRLLPQAPSGASRWLTRRLIRRGLKLELLVNALAYRQGKLRLDDGTHLAADQVIVATGLAAPTLVSELGLEHHPHHGLAITPALHTPYDDRVFAVGDCAWLKESPYPKLGVYGVRQAPVLLHNLLARIQESPYESYHPQRHALSILNLGDGRGLAMRGTLWWAGRLSLMAKRRLDHGFMKQYRQA</sequence>
<keyword evidence="3" id="KW-0274">FAD</keyword>
<dbReference type="PRINTS" id="PR00368">
    <property type="entry name" value="FADPNR"/>
</dbReference>
<keyword evidence="2" id="KW-0285">Flavoprotein</keyword>
<accession>A0A1I3BQT2</accession>
<evidence type="ECO:0000256" key="2">
    <source>
        <dbReference type="ARBA" id="ARBA00022630"/>
    </source>
</evidence>
<dbReference type="SUPFAM" id="SSF51905">
    <property type="entry name" value="FAD/NAD(P)-binding domain"/>
    <property type="match status" value="1"/>
</dbReference>
<dbReference type="InterPro" id="IPR036188">
    <property type="entry name" value="FAD/NAD-bd_sf"/>
</dbReference>
<dbReference type="PRINTS" id="PR00411">
    <property type="entry name" value="PNDRDTASEI"/>
</dbReference>
<gene>
    <name evidence="6" type="ORF">SAMN04487959_10747</name>
</gene>
<name>A0A1I3BQT2_9GAMM</name>
<dbReference type="Pfam" id="PF07992">
    <property type="entry name" value="Pyr_redox_2"/>
    <property type="match status" value="1"/>
</dbReference>
<evidence type="ECO:0000256" key="1">
    <source>
        <dbReference type="ARBA" id="ARBA00001974"/>
    </source>
</evidence>
<dbReference type="PANTHER" id="PTHR42913">
    <property type="entry name" value="APOPTOSIS-INDUCING FACTOR 1"/>
    <property type="match status" value="1"/>
</dbReference>
<dbReference type="GO" id="GO:0019646">
    <property type="term" value="P:aerobic electron transport chain"/>
    <property type="evidence" value="ECO:0007669"/>
    <property type="project" value="TreeGrafter"/>
</dbReference>
<dbReference type="PANTHER" id="PTHR42913:SF9">
    <property type="entry name" value="SLR1591 PROTEIN"/>
    <property type="match status" value="1"/>
</dbReference>
<dbReference type="GO" id="GO:0003955">
    <property type="term" value="F:NAD(P)H dehydrogenase (quinone) activity"/>
    <property type="evidence" value="ECO:0007669"/>
    <property type="project" value="TreeGrafter"/>
</dbReference>
<dbReference type="InterPro" id="IPR023753">
    <property type="entry name" value="FAD/NAD-binding_dom"/>
</dbReference>
<evidence type="ECO:0000259" key="5">
    <source>
        <dbReference type="Pfam" id="PF07992"/>
    </source>
</evidence>
<dbReference type="RefSeq" id="WP_177223382.1">
    <property type="nucleotide sequence ID" value="NZ_FOPY01000007.1"/>
</dbReference>
<feature type="domain" description="FAD/NAD(P)-binding" evidence="5">
    <location>
        <begin position="6"/>
        <end position="300"/>
    </location>
</feature>
<evidence type="ECO:0000313" key="7">
    <source>
        <dbReference type="Proteomes" id="UP000199040"/>
    </source>
</evidence>
<proteinExistence type="predicted"/>
<dbReference type="Proteomes" id="UP000199040">
    <property type="component" value="Unassembled WGS sequence"/>
</dbReference>
<evidence type="ECO:0000313" key="6">
    <source>
        <dbReference type="EMBL" id="SFH64446.1"/>
    </source>
</evidence>
<dbReference type="EMBL" id="FOPY01000007">
    <property type="protein sequence ID" value="SFH64446.1"/>
    <property type="molecule type" value="Genomic_DNA"/>
</dbReference>
<dbReference type="STRING" id="442341.SAMN04487959_10747"/>
<evidence type="ECO:0000256" key="3">
    <source>
        <dbReference type="ARBA" id="ARBA00022827"/>
    </source>
</evidence>
<dbReference type="AlphaFoldDB" id="A0A1I3BQT2"/>
<evidence type="ECO:0000256" key="4">
    <source>
        <dbReference type="ARBA" id="ARBA00023002"/>
    </source>
</evidence>
<reference evidence="6 7" key="1">
    <citation type="submission" date="2016-10" db="EMBL/GenBank/DDBJ databases">
        <authorList>
            <person name="de Groot N.N."/>
        </authorList>
    </citation>
    <scope>NUCLEOTIDE SEQUENCE [LARGE SCALE GENOMIC DNA]</scope>
    <source>
        <strain evidence="6 7">CGMCC 1.6848</strain>
    </source>
</reference>
<protein>
    <submittedName>
        <fullName evidence="6">Pyridine nucleotide-disulfide oxidoreductase family protein</fullName>
    </submittedName>
</protein>
<keyword evidence="4" id="KW-0560">Oxidoreductase</keyword>
<dbReference type="Gene3D" id="3.50.50.100">
    <property type="match status" value="1"/>
</dbReference>
<keyword evidence="7" id="KW-1185">Reference proteome</keyword>
<organism evidence="6 7">
    <name type="scientific">Modicisalibacter xianhensis</name>
    <dbReference type="NCBI Taxonomy" id="442341"/>
    <lineage>
        <taxon>Bacteria</taxon>
        <taxon>Pseudomonadati</taxon>
        <taxon>Pseudomonadota</taxon>
        <taxon>Gammaproteobacteria</taxon>
        <taxon>Oceanospirillales</taxon>
        <taxon>Halomonadaceae</taxon>
        <taxon>Modicisalibacter</taxon>
    </lineage>
</organism>